<evidence type="ECO:0000313" key="2">
    <source>
        <dbReference type="EMBL" id="ETO10423.1"/>
    </source>
</evidence>
<evidence type="ECO:0000256" key="1">
    <source>
        <dbReference type="SAM" id="MobiDB-lite"/>
    </source>
</evidence>
<reference evidence="2 3" key="1">
    <citation type="journal article" date="2013" name="Curr. Biol.">
        <title>The Genome of the Foraminiferan Reticulomyxa filosa.</title>
        <authorList>
            <person name="Glockner G."/>
            <person name="Hulsmann N."/>
            <person name="Schleicher M."/>
            <person name="Noegel A.A."/>
            <person name="Eichinger L."/>
            <person name="Gallinger C."/>
            <person name="Pawlowski J."/>
            <person name="Sierra R."/>
            <person name="Euteneuer U."/>
            <person name="Pillet L."/>
            <person name="Moustafa A."/>
            <person name="Platzer M."/>
            <person name="Groth M."/>
            <person name="Szafranski K."/>
            <person name="Schliwa M."/>
        </authorList>
    </citation>
    <scope>NUCLEOTIDE SEQUENCE [LARGE SCALE GENOMIC DNA]</scope>
</reference>
<comment type="caution">
    <text evidence="2">The sequence shown here is derived from an EMBL/GenBank/DDBJ whole genome shotgun (WGS) entry which is preliminary data.</text>
</comment>
<evidence type="ECO:0000313" key="3">
    <source>
        <dbReference type="Proteomes" id="UP000023152"/>
    </source>
</evidence>
<proteinExistence type="predicted"/>
<dbReference type="AlphaFoldDB" id="X6M8W1"/>
<name>X6M8W1_RETFI</name>
<sequence>MKPTEVTKLRNWLEKNLLKEPEVLEKLVEGDITLDILLQSEMPEIQTLCEELRLTTAIKQKLLKGVKESLATRNEEEESEEEDEEDEEEKENDVDKERKKGVTDDPNSVTERHETDLQLAYKLQLQEIDQDAKFREQEIELGSFVMDEVIANIGSKFEYQNPRKKGKTETRTKQEEGEEEEEEKEPVIEELITVSDEISSKMAKILVDTQNSLEPLSFAHKVCSLCTQPYISQDPASKFKGCQCQAHSDCYNEWSKICEKKNDFLICPIHFQKTSTPFFK</sequence>
<gene>
    <name evidence="2" type="ORF">RFI_26955</name>
</gene>
<feature type="region of interest" description="Disordered" evidence="1">
    <location>
        <begin position="69"/>
        <end position="113"/>
    </location>
</feature>
<protein>
    <submittedName>
        <fullName evidence="2">Uncharacterized protein</fullName>
    </submittedName>
</protein>
<accession>X6M8W1</accession>
<feature type="compositionally biased region" description="Acidic residues" evidence="1">
    <location>
        <begin position="75"/>
        <end position="92"/>
    </location>
</feature>
<dbReference type="EMBL" id="ASPP01023481">
    <property type="protein sequence ID" value="ETO10423.1"/>
    <property type="molecule type" value="Genomic_DNA"/>
</dbReference>
<dbReference type="Proteomes" id="UP000023152">
    <property type="component" value="Unassembled WGS sequence"/>
</dbReference>
<feature type="compositionally biased region" description="Basic and acidic residues" evidence="1">
    <location>
        <begin position="93"/>
        <end position="103"/>
    </location>
</feature>
<keyword evidence="3" id="KW-1185">Reference proteome</keyword>
<feature type="region of interest" description="Disordered" evidence="1">
    <location>
        <begin position="160"/>
        <end position="186"/>
    </location>
</feature>
<organism evidence="2 3">
    <name type="scientific">Reticulomyxa filosa</name>
    <dbReference type="NCBI Taxonomy" id="46433"/>
    <lineage>
        <taxon>Eukaryota</taxon>
        <taxon>Sar</taxon>
        <taxon>Rhizaria</taxon>
        <taxon>Retaria</taxon>
        <taxon>Foraminifera</taxon>
        <taxon>Monothalamids</taxon>
        <taxon>Reticulomyxidae</taxon>
        <taxon>Reticulomyxa</taxon>
    </lineage>
</organism>